<evidence type="ECO:0000256" key="4">
    <source>
        <dbReference type="ARBA" id="ARBA00022989"/>
    </source>
</evidence>
<evidence type="ECO:0000256" key="2">
    <source>
        <dbReference type="ARBA" id="ARBA00005982"/>
    </source>
</evidence>
<comment type="similarity">
    <text evidence="6">Belongs to the major facilitator superfamily. Phosphate:H(+) symporter (TC 2.A.1.9) family.</text>
</comment>
<feature type="transmembrane region" description="Helical" evidence="7">
    <location>
        <begin position="20"/>
        <end position="40"/>
    </location>
</feature>
<sequence>MYMSSLISATAIVYVEGNVSWAWGFGLCIAANLLGLAIFLSGNRFYRHVKPQGSPFTSLACVIVAAVRKRKVLHSSRSEDYYHGTKMVAATPTKTFKFLNRAALKVEGDVRPDGSLAKPWKLCTVQQVEDLKTLIRIFPLWSTGIFLSTPLAIQGSMVVLQALTMDRHIGPHFKIPAGSMIVFVFISTSIFLTLLDRFLLPIWQKLTRQFPTPLQRIGVGHVLNVLSMAVSALVEAKRLKTAESHHLQHQDGAIVPMSVWWLVPQLAIAGIAEAFHFPGQIALYYQEFPAPLKTTSTAMVALFIAVAYYLSTTLTDLLRGVTRWLPDNINEGRLDNVYWVLVVGGALNLSYFLVCAWLYKYKDVEMVVDDSSSSDNHVDHQHQQS</sequence>
<dbReference type="OrthoDB" id="8904098at2759"/>
<evidence type="ECO:0000313" key="8">
    <source>
        <dbReference type="EMBL" id="KAA8549510.1"/>
    </source>
</evidence>
<dbReference type="EMBL" id="CM018031">
    <property type="protein sequence ID" value="KAA8549510.1"/>
    <property type="molecule type" value="Genomic_DNA"/>
</dbReference>
<feature type="transmembrane region" description="Helical" evidence="7">
    <location>
        <begin position="175"/>
        <end position="195"/>
    </location>
</feature>
<reference evidence="8 9" key="1">
    <citation type="submission" date="2019-09" db="EMBL/GenBank/DDBJ databases">
        <title>A chromosome-level genome assembly of the Chinese tupelo Nyssa sinensis.</title>
        <authorList>
            <person name="Yang X."/>
            <person name="Kang M."/>
            <person name="Yang Y."/>
            <person name="Xiong H."/>
            <person name="Wang M."/>
            <person name="Zhang Z."/>
            <person name="Wang Z."/>
            <person name="Wu H."/>
            <person name="Ma T."/>
            <person name="Liu J."/>
            <person name="Xi Z."/>
        </authorList>
    </citation>
    <scope>NUCLEOTIDE SEQUENCE [LARGE SCALE GENOMIC DNA]</scope>
    <source>
        <strain evidence="8">J267</strain>
        <tissue evidence="8">Leaf</tissue>
    </source>
</reference>
<evidence type="ECO:0000256" key="7">
    <source>
        <dbReference type="SAM" id="Phobius"/>
    </source>
</evidence>
<feature type="transmembrane region" description="Helical" evidence="7">
    <location>
        <begin position="140"/>
        <end position="163"/>
    </location>
</feature>
<feature type="transmembrane region" description="Helical" evidence="7">
    <location>
        <begin position="298"/>
        <end position="318"/>
    </location>
</feature>
<dbReference type="AlphaFoldDB" id="A0A5J5C6C4"/>
<gene>
    <name evidence="8" type="ORF">F0562_001194</name>
</gene>
<accession>A0A5J5C6C4</accession>
<dbReference type="PANTHER" id="PTHR11654">
    <property type="entry name" value="OLIGOPEPTIDE TRANSPORTER-RELATED"/>
    <property type="match status" value="1"/>
</dbReference>
<name>A0A5J5C6C4_9ASTE</name>
<feature type="transmembrane region" description="Helical" evidence="7">
    <location>
        <begin position="338"/>
        <end position="359"/>
    </location>
</feature>
<keyword evidence="4 7" id="KW-1133">Transmembrane helix</keyword>
<keyword evidence="9" id="KW-1185">Reference proteome</keyword>
<evidence type="ECO:0000256" key="3">
    <source>
        <dbReference type="ARBA" id="ARBA00022692"/>
    </source>
</evidence>
<comment type="subcellular location">
    <subcellularLocation>
        <location evidence="1">Membrane</location>
        <topology evidence="1">Multi-pass membrane protein</topology>
    </subcellularLocation>
</comment>
<protein>
    <submittedName>
        <fullName evidence="8">Uncharacterized protein</fullName>
    </submittedName>
</protein>
<proteinExistence type="inferred from homology"/>
<organism evidence="8 9">
    <name type="scientific">Nyssa sinensis</name>
    <dbReference type="NCBI Taxonomy" id="561372"/>
    <lineage>
        <taxon>Eukaryota</taxon>
        <taxon>Viridiplantae</taxon>
        <taxon>Streptophyta</taxon>
        <taxon>Embryophyta</taxon>
        <taxon>Tracheophyta</taxon>
        <taxon>Spermatophyta</taxon>
        <taxon>Magnoliopsida</taxon>
        <taxon>eudicotyledons</taxon>
        <taxon>Gunneridae</taxon>
        <taxon>Pentapetalae</taxon>
        <taxon>asterids</taxon>
        <taxon>Cornales</taxon>
        <taxon>Nyssaceae</taxon>
        <taxon>Nyssa</taxon>
    </lineage>
</organism>
<keyword evidence="5 7" id="KW-0472">Membrane</keyword>
<dbReference type="GO" id="GO:0022857">
    <property type="term" value="F:transmembrane transporter activity"/>
    <property type="evidence" value="ECO:0007669"/>
    <property type="project" value="InterPro"/>
</dbReference>
<dbReference type="InterPro" id="IPR000109">
    <property type="entry name" value="POT_fam"/>
</dbReference>
<dbReference type="SUPFAM" id="SSF103473">
    <property type="entry name" value="MFS general substrate transporter"/>
    <property type="match status" value="1"/>
</dbReference>
<dbReference type="InterPro" id="IPR036259">
    <property type="entry name" value="MFS_trans_sf"/>
</dbReference>
<evidence type="ECO:0000256" key="1">
    <source>
        <dbReference type="ARBA" id="ARBA00004141"/>
    </source>
</evidence>
<dbReference type="Gene3D" id="1.20.1250.20">
    <property type="entry name" value="MFS general substrate transporter like domains"/>
    <property type="match status" value="1"/>
</dbReference>
<evidence type="ECO:0000256" key="6">
    <source>
        <dbReference type="ARBA" id="ARBA00044504"/>
    </source>
</evidence>
<dbReference type="Proteomes" id="UP000325577">
    <property type="component" value="Linkage Group LG0"/>
</dbReference>
<keyword evidence="3 7" id="KW-0812">Transmembrane</keyword>
<evidence type="ECO:0000256" key="5">
    <source>
        <dbReference type="ARBA" id="ARBA00023136"/>
    </source>
</evidence>
<dbReference type="Pfam" id="PF00854">
    <property type="entry name" value="PTR2"/>
    <property type="match status" value="1"/>
</dbReference>
<comment type="similarity">
    <text evidence="2">Belongs to the major facilitator superfamily. Proton-dependent oligopeptide transporter (POT/PTR) (TC 2.A.17) family.</text>
</comment>
<evidence type="ECO:0000313" key="9">
    <source>
        <dbReference type="Proteomes" id="UP000325577"/>
    </source>
</evidence>
<dbReference type="GO" id="GO:0016020">
    <property type="term" value="C:membrane"/>
    <property type="evidence" value="ECO:0007669"/>
    <property type="project" value="UniProtKB-SubCell"/>
</dbReference>